<gene>
    <name evidence="6" type="ORF">HPS56_04320</name>
</gene>
<dbReference type="SMART" id="SM01266">
    <property type="entry name" value="Mac"/>
    <property type="match status" value="1"/>
</dbReference>
<evidence type="ECO:0000259" key="5">
    <source>
        <dbReference type="SMART" id="SM01266"/>
    </source>
</evidence>
<evidence type="ECO:0000256" key="3">
    <source>
        <dbReference type="ARBA" id="ARBA00022737"/>
    </source>
</evidence>
<protein>
    <submittedName>
        <fullName evidence="6">Sugar O-acetyltransferase</fullName>
    </submittedName>
</protein>
<evidence type="ECO:0000256" key="4">
    <source>
        <dbReference type="ARBA" id="ARBA00023315"/>
    </source>
</evidence>
<dbReference type="CDD" id="cd03357">
    <property type="entry name" value="LbH_MAT_GAT"/>
    <property type="match status" value="1"/>
</dbReference>
<dbReference type="PANTHER" id="PTHR23416">
    <property type="entry name" value="SIALIC ACID SYNTHASE-RELATED"/>
    <property type="match status" value="1"/>
</dbReference>
<keyword evidence="3" id="KW-0677">Repeat</keyword>
<dbReference type="PROSITE" id="PS00101">
    <property type="entry name" value="HEXAPEP_TRANSFERASES"/>
    <property type="match status" value="1"/>
</dbReference>
<evidence type="ECO:0000256" key="2">
    <source>
        <dbReference type="ARBA" id="ARBA00022679"/>
    </source>
</evidence>
<dbReference type="Pfam" id="PF12464">
    <property type="entry name" value="Mac"/>
    <property type="match status" value="1"/>
</dbReference>
<dbReference type="InterPro" id="IPR018357">
    <property type="entry name" value="Hexapep_transf_CS"/>
</dbReference>
<dbReference type="InterPro" id="IPR051159">
    <property type="entry name" value="Hexapeptide_acetyltransf"/>
</dbReference>
<dbReference type="EMBL" id="JABKKF010000003">
    <property type="protein sequence ID" value="NPD91586.1"/>
    <property type="molecule type" value="Genomic_DNA"/>
</dbReference>
<dbReference type="RefSeq" id="WP_172274425.1">
    <property type="nucleotide sequence ID" value="NZ_CASGMU010000016.1"/>
</dbReference>
<evidence type="ECO:0000313" key="6">
    <source>
        <dbReference type="EMBL" id="NPD91586.1"/>
    </source>
</evidence>
<dbReference type="SUPFAM" id="SSF51161">
    <property type="entry name" value="Trimeric LpxA-like enzymes"/>
    <property type="match status" value="1"/>
</dbReference>
<evidence type="ECO:0000313" key="7">
    <source>
        <dbReference type="Proteomes" id="UP000714420"/>
    </source>
</evidence>
<dbReference type="InterPro" id="IPR024688">
    <property type="entry name" value="Mac_dom"/>
</dbReference>
<dbReference type="InterPro" id="IPR011004">
    <property type="entry name" value="Trimer_LpxA-like_sf"/>
</dbReference>
<organism evidence="6 7">
    <name type="scientific">Xylanibacter muris</name>
    <dbReference type="NCBI Taxonomy" id="2736290"/>
    <lineage>
        <taxon>Bacteria</taxon>
        <taxon>Pseudomonadati</taxon>
        <taxon>Bacteroidota</taxon>
        <taxon>Bacteroidia</taxon>
        <taxon>Bacteroidales</taxon>
        <taxon>Prevotellaceae</taxon>
        <taxon>Xylanibacter</taxon>
    </lineage>
</organism>
<comment type="caution">
    <text evidence="6">The sequence shown here is derived from an EMBL/GenBank/DDBJ whole genome shotgun (WGS) entry which is preliminary data.</text>
</comment>
<keyword evidence="4" id="KW-0012">Acyltransferase</keyword>
<name>A0ABX2ANS5_9BACT</name>
<dbReference type="Proteomes" id="UP000714420">
    <property type="component" value="Unassembled WGS sequence"/>
</dbReference>
<comment type="similarity">
    <text evidence="1">Belongs to the transferase hexapeptide repeat family.</text>
</comment>
<feature type="domain" description="Maltose/galactoside acetyltransferase" evidence="5">
    <location>
        <begin position="5"/>
        <end position="58"/>
    </location>
</feature>
<reference evidence="6 7" key="1">
    <citation type="submission" date="2020-05" db="EMBL/GenBank/DDBJ databases">
        <title>Distinct polysaccharide utilization as determinants for interspecies competition between intestinal Prevotella spp.</title>
        <authorList>
            <person name="Galvez E.J.C."/>
            <person name="Iljazovic A."/>
            <person name="Strowig T."/>
        </authorList>
    </citation>
    <scope>NUCLEOTIDE SEQUENCE [LARGE SCALE GENOMIC DNA]</scope>
    <source>
        <strain evidence="6 7">PMUR</strain>
    </source>
</reference>
<keyword evidence="2" id="KW-0808">Transferase</keyword>
<evidence type="ECO:0000256" key="1">
    <source>
        <dbReference type="ARBA" id="ARBA00007274"/>
    </source>
</evidence>
<dbReference type="Pfam" id="PF00132">
    <property type="entry name" value="Hexapep"/>
    <property type="match status" value="1"/>
</dbReference>
<proteinExistence type="inferred from homology"/>
<dbReference type="Gene3D" id="2.160.10.10">
    <property type="entry name" value="Hexapeptide repeat proteins"/>
    <property type="match status" value="1"/>
</dbReference>
<keyword evidence="7" id="KW-1185">Reference proteome</keyword>
<dbReference type="InterPro" id="IPR001451">
    <property type="entry name" value="Hexapep"/>
</dbReference>
<sequence>MKTEFQKMRSEEPYSWLDPEIEASLRHANEACERFNRINQYHPDYREALENMIPGIPKSTIIAPPFHCDHGNGIHIGENVIVNLNCSMMDTADITIGSHTLIGPNCSFYTSQHPLDYLERRQPKETAKSIVIGDDCWLGGNVTVIGKVSIGARSVIGAGSVVVKDIPEDCLAVGNPCKVIRKLR</sequence>
<accession>A0ABX2ANS5</accession>
<dbReference type="PANTHER" id="PTHR23416:SF23">
    <property type="entry name" value="ACETYLTRANSFERASE C18B11.09C-RELATED"/>
    <property type="match status" value="1"/>
</dbReference>